<dbReference type="Pfam" id="PF00078">
    <property type="entry name" value="RVT_1"/>
    <property type="match status" value="1"/>
</dbReference>
<accession>A0A2J7RG28</accession>
<protein>
    <recommendedName>
        <fullName evidence="1">Reverse transcriptase domain-containing protein</fullName>
    </recommendedName>
</protein>
<dbReference type="EMBL" id="NEVH01004406">
    <property type="protein sequence ID" value="PNF39778.1"/>
    <property type="molecule type" value="Genomic_DNA"/>
</dbReference>
<feature type="non-terminal residue" evidence="2">
    <location>
        <position position="176"/>
    </location>
</feature>
<feature type="domain" description="Reverse transcriptase" evidence="1">
    <location>
        <begin position="1"/>
        <end position="154"/>
    </location>
</feature>
<evidence type="ECO:0000259" key="1">
    <source>
        <dbReference type="PROSITE" id="PS50878"/>
    </source>
</evidence>
<dbReference type="AlphaFoldDB" id="A0A2J7RG28"/>
<reference evidence="2 3" key="1">
    <citation type="submission" date="2017-12" db="EMBL/GenBank/DDBJ databases">
        <title>Hemimetabolous genomes reveal molecular basis of termite eusociality.</title>
        <authorList>
            <person name="Harrison M.C."/>
            <person name="Jongepier E."/>
            <person name="Robertson H.M."/>
            <person name="Arning N."/>
            <person name="Bitard-Feildel T."/>
            <person name="Chao H."/>
            <person name="Childers C.P."/>
            <person name="Dinh H."/>
            <person name="Doddapaneni H."/>
            <person name="Dugan S."/>
            <person name="Gowin J."/>
            <person name="Greiner C."/>
            <person name="Han Y."/>
            <person name="Hu H."/>
            <person name="Hughes D.S.T."/>
            <person name="Huylmans A.-K."/>
            <person name="Kemena C."/>
            <person name="Kremer L.P.M."/>
            <person name="Lee S.L."/>
            <person name="Lopez-Ezquerra A."/>
            <person name="Mallet L."/>
            <person name="Monroy-Kuhn J.M."/>
            <person name="Moser A."/>
            <person name="Murali S.C."/>
            <person name="Muzny D.M."/>
            <person name="Otani S."/>
            <person name="Piulachs M.-D."/>
            <person name="Poelchau M."/>
            <person name="Qu J."/>
            <person name="Schaub F."/>
            <person name="Wada-Katsumata A."/>
            <person name="Worley K.C."/>
            <person name="Xie Q."/>
            <person name="Ylla G."/>
            <person name="Poulsen M."/>
            <person name="Gibbs R.A."/>
            <person name="Schal C."/>
            <person name="Richards S."/>
            <person name="Belles X."/>
            <person name="Korb J."/>
            <person name="Bornberg-Bauer E."/>
        </authorList>
    </citation>
    <scope>NUCLEOTIDE SEQUENCE [LARGE SCALE GENOMIC DNA]</scope>
    <source>
        <tissue evidence="2">Whole body</tissue>
    </source>
</reference>
<proteinExistence type="predicted"/>
<evidence type="ECO:0000313" key="2">
    <source>
        <dbReference type="EMBL" id="PNF39778.1"/>
    </source>
</evidence>
<comment type="caution">
    <text evidence="2">The sequence shown here is derived from an EMBL/GenBank/DDBJ whole genome shotgun (WGS) entry which is preliminary data.</text>
</comment>
<evidence type="ECO:0000313" key="3">
    <source>
        <dbReference type="Proteomes" id="UP000235965"/>
    </source>
</evidence>
<name>A0A2J7RG28_9NEOP</name>
<dbReference type="Proteomes" id="UP000235965">
    <property type="component" value="Unassembled WGS sequence"/>
</dbReference>
<organism evidence="2 3">
    <name type="scientific">Cryptotermes secundus</name>
    <dbReference type="NCBI Taxonomy" id="105785"/>
    <lineage>
        <taxon>Eukaryota</taxon>
        <taxon>Metazoa</taxon>
        <taxon>Ecdysozoa</taxon>
        <taxon>Arthropoda</taxon>
        <taxon>Hexapoda</taxon>
        <taxon>Insecta</taxon>
        <taxon>Pterygota</taxon>
        <taxon>Neoptera</taxon>
        <taxon>Polyneoptera</taxon>
        <taxon>Dictyoptera</taxon>
        <taxon>Blattodea</taxon>
        <taxon>Blattoidea</taxon>
        <taxon>Termitoidae</taxon>
        <taxon>Kalotermitidae</taxon>
        <taxon>Cryptotermitinae</taxon>
        <taxon>Cryptotermes</taxon>
    </lineage>
</organism>
<dbReference type="STRING" id="105785.A0A2J7RG28"/>
<dbReference type="InParanoid" id="A0A2J7RG28"/>
<gene>
    <name evidence="2" type="ORF">B7P43_G03514</name>
</gene>
<dbReference type="PANTHER" id="PTHR33332">
    <property type="entry name" value="REVERSE TRANSCRIPTASE DOMAIN-CONTAINING PROTEIN"/>
    <property type="match status" value="1"/>
</dbReference>
<sequence>MPVVRGQRQADAVYFDLSNAFDLIPHNMLLHKLTSIGFSDAYVSWFRSYLTNRHTLSLPFHVMSGVPQGSVLGPFLFIVFINDLCDSVNYCKFLIFANDLKIPRIIDSPHDFLLLQPDINSVSDWCTANSMKLNIAKTRVVSYTRKTNFLSYKYQLCHDIITRTSSIKDLGVFFDS</sequence>
<dbReference type="PROSITE" id="PS50878">
    <property type="entry name" value="RT_POL"/>
    <property type="match status" value="1"/>
</dbReference>
<dbReference type="InterPro" id="IPR000477">
    <property type="entry name" value="RT_dom"/>
</dbReference>
<keyword evidence="3" id="KW-1185">Reference proteome</keyword>